<dbReference type="EMBL" id="VSSQ01056063">
    <property type="protein sequence ID" value="MPN09928.1"/>
    <property type="molecule type" value="Genomic_DNA"/>
</dbReference>
<dbReference type="SUPFAM" id="SSF46785">
    <property type="entry name" value="Winged helix' DNA-binding domain"/>
    <property type="match status" value="1"/>
</dbReference>
<dbReference type="InterPro" id="IPR036388">
    <property type="entry name" value="WH-like_DNA-bd_sf"/>
</dbReference>
<dbReference type="AlphaFoldDB" id="A0A645F6D1"/>
<dbReference type="SUPFAM" id="SSF116726">
    <property type="entry name" value="TrkA C-terminal domain-like"/>
    <property type="match status" value="1"/>
</dbReference>
<dbReference type="Pfam" id="PF02080">
    <property type="entry name" value="TrkA_C"/>
    <property type="match status" value="1"/>
</dbReference>
<dbReference type="GO" id="GO:0008324">
    <property type="term" value="F:monoatomic cation transmembrane transporter activity"/>
    <property type="evidence" value="ECO:0007669"/>
    <property type="project" value="InterPro"/>
</dbReference>
<dbReference type="InterPro" id="IPR036721">
    <property type="entry name" value="RCK_C_sf"/>
</dbReference>
<dbReference type="InterPro" id="IPR050144">
    <property type="entry name" value="AAE_transporter"/>
</dbReference>
<dbReference type="Gene3D" id="1.10.10.10">
    <property type="entry name" value="Winged helix-like DNA-binding domain superfamily/Winged helix DNA-binding domain"/>
    <property type="match status" value="1"/>
</dbReference>
<name>A0A645F6D1_9ZZZZ</name>
<reference evidence="2" key="1">
    <citation type="submission" date="2019-08" db="EMBL/GenBank/DDBJ databases">
        <authorList>
            <person name="Kucharzyk K."/>
            <person name="Murdoch R.W."/>
            <person name="Higgins S."/>
            <person name="Loffler F."/>
        </authorList>
    </citation>
    <scope>NUCLEOTIDE SEQUENCE</scope>
</reference>
<accession>A0A645F6D1</accession>
<protein>
    <recommendedName>
        <fullName evidence="1">RCK C-terminal domain-containing protein</fullName>
    </recommendedName>
</protein>
<evidence type="ECO:0000313" key="2">
    <source>
        <dbReference type="EMBL" id="MPN09928.1"/>
    </source>
</evidence>
<organism evidence="2">
    <name type="scientific">bioreactor metagenome</name>
    <dbReference type="NCBI Taxonomy" id="1076179"/>
    <lineage>
        <taxon>unclassified sequences</taxon>
        <taxon>metagenomes</taxon>
        <taxon>ecological metagenomes</taxon>
    </lineage>
</organism>
<dbReference type="InterPro" id="IPR036390">
    <property type="entry name" value="WH_DNA-bd_sf"/>
</dbReference>
<evidence type="ECO:0000259" key="1">
    <source>
        <dbReference type="PROSITE" id="PS51202"/>
    </source>
</evidence>
<dbReference type="Gene3D" id="3.30.70.1450">
    <property type="entry name" value="Regulator of K+ conductance, C-terminal domain"/>
    <property type="match status" value="1"/>
</dbReference>
<dbReference type="PANTHER" id="PTHR30445:SF8">
    <property type="entry name" value="K(+)_H(+) ANTIPORTER SUBUNIT KHTT"/>
    <property type="match status" value="1"/>
</dbReference>
<proteinExistence type="predicted"/>
<dbReference type="PROSITE" id="PS51202">
    <property type="entry name" value="RCK_C"/>
    <property type="match status" value="1"/>
</dbReference>
<dbReference type="PANTHER" id="PTHR30445">
    <property type="entry name" value="K(+)_H(+) ANTIPORTER SUBUNIT KHTT"/>
    <property type="match status" value="1"/>
</dbReference>
<dbReference type="InterPro" id="IPR006037">
    <property type="entry name" value="RCK_C"/>
</dbReference>
<sequence>MLSSQYGVSPETIRKAVHLLEDVEILDIKKNSGVWILSSQKATEFIQESRELQSAADVKGELLSWMERQIAETSAAMEKQLFVLNTAGRAGKSTPFVPYEIAVPANSQVAGKSISGLNFWHKTGATIIAIERGEQIILSPGPYSSLLSGDILYIVGDERTLLSAIHFVTSANDG</sequence>
<dbReference type="GO" id="GO:0006813">
    <property type="term" value="P:potassium ion transport"/>
    <property type="evidence" value="ECO:0007669"/>
    <property type="project" value="InterPro"/>
</dbReference>
<comment type="caution">
    <text evidence="2">The sequence shown here is derived from an EMBL/GenBank/DDBJ whole genome shotgun (WGS) entry which is preliminary data.</text>
</comment>
<gene>
    <name evidence="2" type="ORF">SDC9_157221</name>
</gene>
<feature type="domain" description="RCK C-terminal" evidence="1">
    <location>
        <begin position="84"/>
        <end position="170"/>
    </location>
</feature>